<sequence length="187" mass="20733">MRFNKIYYFILILCSFLNAEIGLTLVGGFNHSNVVHQNKQMQEWSGDVKSLSFAIERKLGPVRTSIGYINGGFINGRSDIDTTLNVSFLNIESYYPINIGKMMLLGGVYIAGPLSANETYSTGSSITIKPEDLNIDYGVLMGGSFGLNEKIGIRIIIHYGLVDLWKNPLQRGSVSTILSGVNIYYNF</sequence>
<dbReference type="AlphaFoldDB" id="A0A381R9E1"/>
<keyword evidence="1" id="KW-0472">Membrane</keyword>
<dbReference type="EMBL" id="UINC01001764">
    <property type="protein sequence ID" value="SUZ88312.1"/>
    <property type="molecule type" value="Genomic_DNA"/>
</dbReference>
<gene>
    <name evidence="2" type="ORF">METZ01_LOCUS41166</name>
</gene>
<name>A0A381R9E1_9ZZZZ</name>
<evidence type="ECO:0000256" key="1">
    <source>
        <dbReference type="SAM" id="Phobius"/>
    </source>
</evidence>
<keyword evidence="1" id="KW-0812">Transmembrane</keyword>
<accession>A0A381R9E1</accession>
<keyword evidence="1" id="KW-1133">Transmembrane helix</keyword>
<organism evidence="2">
    <name type="scientific">marine metagenome</name>
    <dbReference type="NCBI Taxonomy" id="408172"/>
    <lineage>
        <taxon>unclassified sequences</taxon>
        <taxon>metagenomes</taxon>
        <taxon>ecological metagenomes</taxon>
    </lineage>
</organism>
<evidence type="ECO:0000313" key="2">
    <source>
        <dbReference type="EMBL" id="SUZ88312.1"/>
    </source>
</evidence>
<feature type="transmembrane region" description="Helical" evidence="1">
    <location>
        <begin position="6"/>
        <end position="29"/>
    </location>
</feature>
<proteinExistence type="predicted"/>
<evidence type="ECO:0008006" key="3">
    <source>
        <dbReference type="Google" id="ProtNLM"/>
    </source>
</evidence>
<reference evidence="2" key="1">
    <citation type="submission" date="2018-05" db="EMBL/GenBank/DDBJ databases">
        <authorList>
            <person name="Lanie J.A."/>
            <person name="Ng W.-L."/>
            <person name="Kazmierczak K.M."/>
            <person name="Andrzejewski T.M."/>
            <person name="Davidsen T.M."/>
            <person name="Wayne K.J."/>
            <person name="Tettelin H."/>
            <person name="Glass J.I."/>
            <person name="Rusch D."/>
            <person name="Podicherti R."/>
            <person name="Tsui H.-C.T."/>
            <person name="Winkler M.E."/>
        </authorList>
    </citation>
    <scope>NUCLEOTIDE SEQUENCE</scope>
</reference>
<protein>
    <recommendedName>
        <fullName evidence="3">Outer membrane protein beta-barrel domain-containing protein</fullName>
    </recommendedName>
</protein>